<evidence type="ECO:0000256" key="1">
    <source>
        <dbReference type="ARBA" id="ARBA00004651"/>
    </source>
</evidence>
<dbReference type="GO" id="GO:0015128">
    <property type="term" value="F:gluconate transmembrane transporter activity"/>
    <property type="evidence" value="ECO:0007669"/>
    <property type="project" value="InterPro"/>
</dbReference>
<evidence type="ECO:0000313" key="9">
    <source>
        <dbReference type="EMBL" id="RML42619.1"/>
    </source>
</evidence>
<evidence type="ECO:0000256" key="5">
    <source>
        <dbReference type="ARBA" id="ARBA00022989"/>
    </source>
</evidence>
<dbReference type="PANTHER" id="PTHR30354:SF22">
    <property type="entry name" value="HIGH-AFFINITY GLUCONATE TRANSPORTER"/>
    <property type="match status" value="1"/>
</dbReference>
<keyword evidence="4 8" id="KW-0812">Transmembrane</keyword>
<dbReference type="InterPro" id="IPR003474">
    <property type="entry name" value="Glcn_transporter"/>
</dbReference>
<comment type="caution">
    <text evidence="9">The sequence shown here is derived from an EMBL/GenBank/DDBJ whole genome shotgun (WGS) entry which is preliminary data.</text>
</comment>
<dbReference type="GO" id="GO:0005886">
    <property type="term" value="C:plasma membrane"/>
    <property type="evidence" value="ECO:0007669"/>
    <property type="project" value="UniProtKB-SubCell"/>
</dbReference>
<comment type="subcellular location">
    <subcellularLocation>
        <location evidence="1">Cell membrane</location>
        <topology evidence="1">Multi-pass membrane protein</topology>
    </subcellularLocation>
</comment>
<feature type="transmembrane region" description="Helical" evidence="8">
    <location>
        <begin position="15"/>
        <end position="33"/>
    </location>
</feature>
<keyword evidence="2" id="KW-0813">Transport</keyword>
<keyword evidence="3" id="KW-1003">Cell membrane</keyword>
<feature type="non-terminal residue" evidence="9">
    <location>
        <position position="139"/>
    </location>
</feature>
<evidence type="ECO:0000256" key="3">
    <source>
        <dbReference type="ARBA" id="ARBA00022475"/>
    </source>
</evidence>
<proteinExistence type="inferred from homology"/>
<dbReference type="EMBL" id="RBNL01003897">
    <property type="protein sequence ID" value="RML42619.1"/>
    <property type="molecule type" value="Genomic_DNA"/>
</dbReference>
<evidence type="ECO:0000313" key="10">
    <source>
        <dbReference type="Proteomes" id="UP000282378"/>
    </source>
</evidence>
<accession>A0A3M2VTS4</accession>
<dbReference type="Proteomes" id="UP000282378">
    <property type="component" value="Unassembled WGS sequence"/>
</dbReference>
<comment type="similarity">
    <text evidence="7">Belongs to the GntP permease family.</text>
</comment>
<evidence type="ECO:0000256" key="8">
    <source>
        <dbReference type="SAM" id="Phobius"/>
    </source>
</evidence>
<evidence type="ECO:0000256" key="6">
    <source>
        <dbReference type="ARBA" id="ARBA00023136"/>
    </source>
</evidence>
<feature type="transmembrane region" description="Helical" evidence="8">
    <location>
        <begin position="86"/>
        <end position="119"/>
    </location>
</feature>
<evidence type="ECO:0000256" key="7">
    <source>
        <dbReference type="ARBA" id="ARBA00049663"/>
    </source>
</evidence>
<keyword evidence="5 8" id="KW-1133">Transmembrane helix</keyword>
<keyword evidence="6 8" id="KW-0472">Membrane</keyword>
<feature type="non-terminal residue" evidence="9">
    <location>
        <position position="1"/>
    </location>
</feature>
<sequence length="139" mass="14050">ATIIVLISATRVPPFLSILVGTFIAGIGAGLPAESVAKAFSKGAGAILGEAGIIIALGSMLGALMAESGAADRIASTLLKLGKGRVLPWIMALVAMVIGLPLFFEVGLVLMVPIIFVMARQSGQPLLKIAIPALAGMTT</sequence>
<evidence type="ECO:0000256" key="4">
    <source>
        <dbReference type="ARBA" id="ARBA00022692"/>
    </source>
</evidence>
<dbReference type="AlphaFoldDB" id="A0A3M2VTS4"/>
<protein>
    <submittedName>
        <fullName evidence="9">Gluconate transporter protein</fullName>
    </submittedName>
</protein>
<gene>
    <name evidence="9" type="ORF">APX70_06059</name>
</gene>
<dbReference type="Pfam" id="PF02447">
    <property type="entry name" value="GntP_permease"/>
    <property type="match status" value="1"/>
</dbReference>
<organism evidence="9 10">
    <name type="scientific">Pseudomonas syringae pv. maculicola</name>
    <dbReference type="NCBI Taxonomy" id="59511"/>
    <lineage>
        <taxon>Bacteria</taxon>
        <taxon>Pseudomonadati</taxon>
        <taxon>Pseudomonadota</taxon>
        <taxon>Gammaproteobacteria</taxon>
        <taxon>Pseudomonadales</taxon>
        <taxon>Pseudomonadaceae</taxon>
        <taxon>Pseudomonas</taxon>
    </lineage>
</organism>
<dbReference type="PANTHER" id="PTHR30354">
    <property type="entry name" value="GNT FAMILY GLUCONATE TRANSPORTER"/>
    <property type="match status" value="1"/>
</dbReference>
<feature type="transmembrane region" description="Helical" evidence="8">
    <location>
        <begin position="45"/>
        <end position="66"/>
    </location>
</feature>
<name>A0A3M2VTS4_PSEYM</name>
<reference evidence="9 10" key="1">
    <citation type="submission" date="2018-08" db="EMBL/GenBank/DDBJ databases">
        <title>Recombination of ecologically and evolutionarily significant loci maintains genetic cohesion in the Pseudomonas syringae species complex.</title>
        <authorList>
            <person name="Dillon M."/>
            <person name="Thakur S."/>
            <person name="Almeida R.N.D."/>
            <person name="Weir B.S."/>
            <person name="Guttman D.S."/>
        </authorList>
    </citation>
    <scope>NUCLEOTIDE SEQUENCE [LARGE SCALE GENOMIC DNA]</scope>
    <source>
        <strain evidence="9 10">88_10</strain>
    </source>
</reference>
<evidence type="ECO:0000256" key="2">
    <source>
        <dbReference type="ARBA" id="ARBA00022448"/>
    </source>
</evidence>